<organism evidence="9 10">
    <name type="scientific">Varroa destructor</name>
    <name type="common">Honeybee mite</name>
    <dbReference type="NCBI Taxonomy" id="109461"/>
    <lineage>
        <taxon>Eukaryota</taxon>
        <taxon>Metazoa</taxon>
        <taxon>Ecdysozoa</taxon>
        <taxon>Arthropoda</taxon>
        <taxon>Chelicerata</taxon>
        <taxon>Arachnida</taxon>
        <taxon>Acari</taxon>
        <taxon>Parasitiformes</taxon>
        <taxon>Mesostigmata</taxon>
        <taxon>Gamasina</taxon>
        <taxon>Dermanyssoidea</taxon>
        <taxon>Varroidae</taxon>
        <taxon>Varroa</taxon>
    </lineage>
</organism>
<dbReference type="CTD" id="37038"/>
<keyword evidence="4" id="KW-0804">Transcription</keyword>
<dbReference type="EnsemblMetazoa" id="XM_022804832">
    <property type="protein sequence ID" value="XP_022660567"/>
    <property type="gene ID" value="LOC111250108"/>
</dbReference>
<dbReference type="InterPro" id="IPR040167">
    <property type="entry name" value="TF_CP2-like"/>
</dbReference>
<dbReference type="RefSeq" id="XP_022660562.1">
    <property type="nucleotide sequence ID" value="XM_022804827.1"/>
</dbReference>
<dbReference type="RefSeq" id="XP_022660566.1">
    <property type="nucleotide sequence ID" value="XM_022804831.1"/>
</dbReference>
<protein>
    <recommendedName>
        <fullName evidence="8">Grh/CP2 DB domain-containing protein</fullName>
    </recommendedName>
</protein>
<dbReference type="EnsemblMetazoa" id="XM_022804827">
    <property type="protein sequence ID" value="XP_022660562"/>
    <property type="gene ID" value="LOC111250108"/>
</dbReference>
<dbReference type="RefSeq" id="XP_022660565.1">
    <property type="nucleotide sequence ID" value="XM_022804830.1"/>
</dbReference>
<dbReference type="InterPro" id="IPR007604">
    <property type="entry name" value="CP2"/>
</dbReference>
<comment type="subcellular location">
    <subcellularLocation>
        <location evidence="1 6">Nucleus</location>
    </subcellularLocation>
</comment>
<evidence type="ECO:0000256" key="2">
    <source>
        <dbReference type="ARBA" id="ARBA00023015"/>
    </source>
</evidence>
<dbReference type="RefSeq" id="XP_022660563.1">
    <property type="nucleotide sequence ID" value="XM_022804828.1"/>
</dbReference>
<dbReference type="OrthoDB" id="7680836at2759"/>
<name>A0A7M7K564_VARDE</name>
<evidence type="ECO:0000256" key="6">
    <source>
        <dbReference type="PROSITE-ProRule" id="PRU01313"/>
    </source>
</evidence>
<evidence type="ECO:0000256" key="5">
    <source>
        <dbReference type="ARBA" id="ARBA00023242"/>
    </source>
</evidence>
<dbReference type="OMA" id="GHFYRDY"/>
<evidence type="ECO:0000313" key="10">
    <source>
        <dbReference type="Proteomes" id="UP000594260"/>
    </source>
</evidence>
<dbReference type="EnsemblMetazoa" id="XM_022804830">
    <property type="protein sequence ID" value="XP_022660565"/>
    <property type="gene ID" value="LOC111250108"/>
</dbReference>
<evidence type="ECO:0000256" key="4">
    <source>
        <dbReference type="ARBA" id="ARBA00023163"/>
    </source>
</evidence>
<keyword evidence="3 6" id="KW-0238">DNA-binding</keyword>
<dbReference type="EnsemblMetazoa" id="XM_022804826">
    <property type="protein sequence ID" value="XP_022660561"/>
    <property type="gene ID" value="LOC111250108"/>
</dbReference>
<accession>A0A7M7K564</accession>
<dbReference type="Pfam" id="PF04516">
    <property type="entry name" value="CP2"/>
    <property type="match status" value="1"/>
</dbReference>
<keyword evidence="5 6" id="KW-0539">Nucleus</keyword>
<feature type="domain" description="Grh/CP2 DB" evidence="8">
    <location>
        <begin position="443"/>
        <end position="672"/>
    </location>
</feature>
<evidence type="ECO:0000256" key="7">
    <source>
        <dbReference type="SAM" id="MobiDB-lite"/>
    </source>
</evidence>
<dbReference type="KEGG" id="vde:111250108"/>
<dbReference type="EnsemblMetazoa" id="XM_022804829">
    <property type="protein sequence ID" value="XP_022660564"/>
    <property type="gene ID" value="LOC111250108"/>
</dbReference>
<evidence type="ECO:0000313" key="9">
    <source>
        <dbReference type="EnsemblMetazoa" id="XP_022660567"/>
    </source>
</evidence>
<dbReference type="GeneID" id="111250108"/>
<dbReference type="GO" id="GO:0001228">
    <property type="term" value="F:DNA-binding transcription activator activity, RNA polymerase II-specific"/>
    <property type="evidence" value="ECO:0007669"/>
    <property type="project" value="TreeGrafter"/>
</dbReference>
<keyword evidence="10" id="KW-1185">Reference proteome</keyword>
<dbReference type="PANTHER" id="PTHR11037:SF20">
    <property type="entry name" value="PROTEIN GRAINYHEAD"/>
    <property type="match status" value="1"/>
</dbReference>
<sequence>MALVMPEGASQTANATLPTVTANAGGQLVLENSWKQYYQAEENPLSAPAAAMLNIHGEQSHGSSLAYEGYALKPPPQPNNLGPPLTVPATRPDMWSEQMGTSLKPAASIQEKSDVFLNDVKKDPGSPDRLCQKSPVNSQVFTSESPSPAETKEVGLDDVPLSILVQVKQEPSQPSGNPPISNAQTTANLAHTQAEPKSPYSPAYATVQQTHSFGDIFSALSGNVAPQAFVTTVPSKPTSPQPVFTDATAPEVGLQNTTTGHFYRDYYQGNGDFSTRAISTSQQQALTVTAFPTDVLSNASVTTTTLSSTDPLFVERYIRQSSQSALQLQGYKASLNGLTVDLPSPDSGIGETMTPREPTGLPQIFDYSDIPNSTTPLIGSSSVGTPVVVVGPLGAAQVTTQTVASVVQTELVTTSRTSQRCRSWHDYGRANESDKILIPKIHSEVGFKYFLESPISTSVRKEDDRITYINKGQFYGITLEYIPDSGRPLKNTPVKSLIMLVFREEKSAEDEIKAWQFWHSRQHSAKQRILDADSKNSSGIIGGVEEITHNAIAFYWNPLEGPAKMNVAVQCLSTDFSNQKGVKGLPLHIQIDTYDEYCEGAQPISRGYSQIKVFCDKGAERKTRDEDRRSQKRKLSATQNGRKKIEEMYHASCERTEFYSMAELVKSPVLFTPNENTEKLMQQRQQTQGVQGNNANVTELNYYTNGSLGDLNSQGIEACSRPGSTSDSLHDWSGIYTHNRDREVLANNDVTSAAPPLKKLKVFPSDRVMIYVRQDKEEIFQPLHIIPPSLTGLVKAIEIKYKVPVNKIKSLYKQCKKGVTIEMDDSVVKHYCNEDTFQMSVLKNPDDDSLLVTLCEL</sequence>
<dbReference type="EnsemblMetazoa" id="XM_022804831">
    <property type="protein sequence ID" value="XP_022660566"/>
    <property type="gene ID" value="LOC111250108"/>
</dbReference>
<dbReference type="RefSeq" id="XP_022660567.1">
    <property type="nucleotide sequence ID" value="XM_022804832.1"/>
</dbReference>
<evidence type="ECO:0000259" key="8">
    <source>
        <dbReference type="PROSITE" id="PS51968"/>
    </source>
</evidence>
<dbReference type="InParanoid" id="A0A7M7K564"/>
<dbReference type="RefSeq" id="XP_022660564.1">
    <property type="nucleotide sequence ID" value="XM_022804829.1"/>
</dbReference>
<proteinExistence type="predicted"/>
<dbReference type="PANTHER" id="PTHR11037">
    <property type="entry name" value="TRANSCRIPTION FACTOR CP2"/>
    <property type="match status" value="1"/>
</dbReference>
<dbReference type="InterPro" id="IPR057520">
    <property type="entry name" value="GRHL1/CP2_C"/>
</dbReference>
<dbReference type="AlphaFoldDB" id="A0A7M7K564"/>
<feature type="compositionally biased region" description="Basic and acidic residues" evidence="7">
    <location>
        <begin position="620"/>
        <end position="629"/>
    </location>
</feature>
<feature type="compositionally biased region" description="Polar residues" evidence="7">
    <location>
        <begin position="134"/>
        <end position="148"/>
    </location>
</feature>
<dbReference type="Pfam" id="PF25416">
    <property type="entry name" value="GRHL1_C"/>
    <property type="match status" value="1"/>
</dbReference>
<keyword evidence="2" id="KW-0805">Transcription regulation</keyword>
<evidence type="ECO:0000256" key="1">
    <source>
        <dbReference type="ARBA" id="ARBA00004123"/>
    </source>
</evidence>
<dbReference type="GO" id="GO:0000978">
    <property type="term" value="F:RNA polymerase II cis-regulatory region sequence-specific DNA binding"/>
    <property type="evidence" value="ECO:0007669"/>
    <property type="project" value="TreeGrafter"/>
</dbReference>
<dbReference type="GO" id="GO:0005634">
    <property type="term" value="C:nucleus"/>
    <property type="evidence" value="ECO:0007669"/>
    <property type="project" value="UniProtKB-SubCell"/>
</dbReference>
<feature type="region of interest" description="Disordered" evidence="7">
    <location>
        <begin position="118"/>
        <end position="155"/>
    </location>
</feature>
<dbReference type="EnsemblMetazoa" id="XM_022804828">
    <property type="protein sequence ID" value="XP_022660563"/>
    <property type="gene ID" value="LOC111250108"/>
</dbReference>
<evidence type="ECO:0000256" key="3">
    <source>
        <dbReference type="ARBA" id="ARBA00023125"/>
    </source>
</evidence>
<dbReference type="Proteomes" id="UP000594260">
    <property type="component" value="Unplaced"/>
</dbReference>
<dbReference type="RefSeq" id="XP_022660561.1">
    <property type="nucleotide sequence ID" value="XM_022804826.1"/>
</dbReference>
<reference evidence="9" key="1">
    <citation type="submission" date="2021-01" db="UniProtKB">
        <authorList>
            <consortium name="EnsemblMetazoa"/>
        </authorList>
    </citation>
    <scope>IDENTIFICATION</scope>
</reference>
<dbReference type="PROSITE" id="PS51968">
    <property type="entry name" value="GRH_CP2_DB"/>
    <property type="match status" value="1"/>
</dbReference>
<feature type="region of interest" description="Disordered" evidence="7">
    <location>
        <begin position="620"/>
        <end position="641"/>
    </location>
</feature>